<protein>
    <submittedName>
        <fullName evidence="3">Conjugal transfer protein</fullName>
    </submittedName>
</protein>
<feature type="region of interest" description="Disordered" evidence="1">
    <location>
        <begin position="1"/>
        <end position="41"/>
    </location>
</feature>
<dbReference type="EMBL" id="JBHSSL010000014">
    <property type="protein sequence ID" value="MFC6169254.1"/>
    <property type="molecule type" value="Genomic_DNA"/>
</dbReference>
<organism evidence="3 4">
    <name type="scientific">Loigolactobacillus jiayinensis</name>
    <dbReference type="NCBI Taxonomy" id="2486016"/>
    <lineage>
        <taxon>Bacteria</taxon>
        <taxon>Bacillati</taxon>
        <taxon>Bacillota</taxon>
        <taxon>Bacilli</taxon>
        <taxon>Lactobacillales</taxon>
        <taxon>Lactobacillaceae</taxon>
        <taxon>Loigolactobacillus</taxon>
    </lineage>
</organism>
<evidence type="ECO:0000256" key="2">
    <source>
        <dbReference type="SAM" id="Phobius"/>
    </source>
</evidence>
<dbReference type="InterPro" id="IPR024735">
    <property type="entry name" value="TcpC"/>
</dbReference>
<dbReference type="CDD" id="cd16386">
    <property type="entry name" value="TcpC_N"/>
    <property type="match status" value="1"/>
</dbReference>
<keyword evidence="2" id="KW-0812">Transmembrane</keyword>
<gene>
    <name evidence="3" type="ORF">ACFQGP_01465</name>
</gene>
<comment type="caution">
    <text evidence="3">The sequence shown here is derived from an EMBL/GenBank/DDBJ whole genome shotgun (WGS) entry which is preliminary data.</text>
</comment>
<feature type="compositionally biased region" description="Basic residues" evidence="1">
    <location>
        <begin position="20"/>
        <end position="32"/>
    </location>
</feature>
<keyword evidence="4" id="KW-1185">Reference proteome</keyword>
<reference evidence="4" key="1">
    <citation type="journal article" date="2019" name="Int. J. Syst. Evol. Microbiol.">
        <title>The Global Catalogue of Microorganisms (GCM) 10K type strain sequencing project: providing services to taxonomists for standard genome sequencing and annotation.</title>
        <authorList>
            <consortium name="The Broad Institute Genomics Platform"/>
            <consortium name="The Broad Institute Genome Sequencing Center for Infectious Disease"/>
            <person name="Wu L."/>
            <person name="Ma J."/>
        </authorList>
    </citation>
    <scope>NUCLEOTIDE SEQUENCE [LARGE SCALE GENOMIC DNA]</scope>
    <source>
        <strain evidence="4">CCM 8904</strain>
    </source>
</reference>
<dbReference type="Pfam" id="PF12642">
    <property type="entry name" value="TpcC"/>
    <property type="match status" value="1"/>
</dbReference>
<proteinExistence type="predicted"/>
<evidence type="ECO:0000256" key="1">
    <source>
        <dbReference type="SAM" id="MobiDB-lite"/>
    </source>
</evidence>
<accession>A0ABW1RDR0</accession>
<dbReference type="RefSeq" id="WP_125552321.1">
    <property type="nucleotide sequence ID" value="NZ_JBHSSL010000014.1"/>
</dbReference>
<keyword evidence="2" id="KW-0472">Membrane</keyword>
<keyword evidence="2" id="KW-1133">Transmembrane helix</keyword>
<sequence>MRDKSRIKSRKDIKAQNNKKNNKPIKAKKQGKTKNTTENPKVRTLGVRRKTALFCWLILILSVVFGVYKNFTAIDKHTIHERQIVKAKIIDTNAISTFVTDFAKIYYTWEPNHEVLDNRQKQLNQYMMESLVTLNSDSVRSDIPTKSTVNSIKIWQVKHLTTNQFRVLFSLQQSIETGTDKDKKSKDITATYSTVVMQNTSGDMVIVKNPTIAAAPTKARVKESIQQSDSTLDTETIDQINKFLTTFFTLYPKGTANELKYYVKDGTKPINKNYRFAELINPTFHKQGDNIKVDVTVKYIDIDTDMTQLSQYTLLLKKADNNWVVLSGI</sequence>
<evidence type="ECO:0000313" key="3">
    <source>
        <dbReference type="EMBL" id="MFC6169254.1"/>
    </source>
</evidence>
<dbReference type="Proteomes" id="UP001596289">
    <property type="component" value="Unassembled WGS sequence"/>
</dbReference>
<dbReference type="CDD" id="cd16428">
    <property type="entry name" value="TcpC_C"/>
    <property type="match status" value="1"/>
</dbReference>
<dbReference type="Gene3D" id="3.10.450.540">
    <property type="match status" value="2"/>
</dbReference>
<feature type="compositionally biased region" description="Basic and acidic residues" evidence="1">
    <location>
        <begin position="1"/>
        <end position="14"/>
    </location>
</feature>
<dbReference type="InterPro" id="IPR035628">
    <property type="entry name" value="TcpC_C"/>
</dbReference>
<name>A0ABW1RDR0_9LACO</name>
<evidence type="ECO:0000313" key="4">
    <source>
        <dbReference type="Proteomes" id="UP001596289"/>
    </source>
</evidence>
<feature type="transmembrane region" description="Helical" evidence="2">
    <location>
        <begin position="51"/>
        <end position="68"/>
    </location>
</feature>